<reference evidence="1 2" key="1">
    <citation type="journal article" date="2018" name="Front. Plant Sci.">
        <title>Red Clover (Trifolium pratense) and Zigzag Clover (T. medium) - A Picture of Genomic Similarities and Differences.</title>
        <authorList>
            <person name="Dluhosova J."/>
            <person name="Istvanek J."/>
            <person name="Nedelnik J."/>
            <person name="Repkova J."/>
        </authorList>
    </citation>
    <scope>NUCLEOTIDE SEQUENCE [LARGE SCALE GENOMIC DNA]</scope>
    <source>
        <strain evidence="2">cv. 10/8</strain>
        <tissue evidence="1">Leaf</tissue>
    </source>
</reference>
<keyword evidence="2" id="KW-1185">Reference proteome</keyword>
<evidence type="ECO:0000313" key="2">
    <source>
        <dbReference type="Proteomes" id="UP000265520"/>
    </source>
</evidence>
<dbReference type="Proteomes" id="UP000265520">
    <property type="component" value="Unassembled WGS sequence"/>
</dbReference>
<evidence type="ECO:0000313" key="1">
    <source>
        <dbReference type="EMBL" id="MCI40083.1"/>
    </source>
</evidence>
<organism evidence="1 2">
    <name type="scientific">Trifolium medium</name>
    <dbReference type="NCBI Taxonomy" id="97028"/>
    <lineage>
        <taxon>Eukaryota</taxon>
        <taxon>Viridiplantae</taxon>
        <taxon>Streptophyta</taxon>
        <taxon>Embryophyta</taxon>
        <taxon>Tracheophyta</taxon>
        <taxon>Spermatophyta</taxon>
        <taxon>Magnoliopsida</taxon>
        <taxon>eudicotyledons</taxon>
        <taxon>Gunneridae</taxon>
        <taxon>Pentapetalae</taxon>
        <taxon>rosids</taxon>
        <taxon>fabids</taxon>
        <taxon>Fabales</taxon>
        <taxon>Fabaceae</taxon>
        <taxon>Papilionoideae</taxon>
        <taxon>50 kb inversion clade</taxon>
        <taxon>NPAAA clade</taxon>
        <taxon>Hologalegina</taxon>
        <taxon>IRL clade</taxon>
        <taxon>Trifolieae</taxon>
        <taxon>Trifolium</taxon>
    </lineage>
</organism>
<sequence length="69" mass="7468">ARGVSMAAPGAVCMQSWSGASGRRARRRPLGARRARAAISAAASFFLHEREAEERKKLGFLGFFLQDSS</sequence>
<protein>
    <submittedName>
        <fullName evidence="1">Uncharacterized protein</fullName>
    </submittedName>
</protein>
<name>A0A392RU05_9FABA</name>
<proteinExistence type="predicted"/>
<comment type="caution">
    <text evidence="1">The sequence shown here is derived from an EMBL/GenBank/DDBJ whole genome shotgun (WGS) entry which is preliminary data.</text>
</comment>
<dbReference type="EMBL" id="LXQA010275608">
    <property type="protein sequence ID" value="MCI40083.1"/>
    <property type="molecule type" value="Genomic_DNA"/>
</dbReference>
<accession>A0A392RU05</accession>
<feature type="non-terminal residue" evidence="1">
    <location>
        <position position="1"/>
    </location>
</feature>
<dbReference type="AlphaFoldDB" id="A0A392RU05"/>